<keyword evidence="4" id="KW-1185">Reference proteome</keyword>
<accession>A0A6A5ZTJ3</accession>
<evidence type="ECO:0000256" key="1">
    <source>
        <dbReference type="SAM" id="MobiDB-lite"/>
    </source>
</evidence>
<evidence type="ECO:0000313" key="4">
    <source>
        <dbReference type="Proteomes" id="UP000799770"/>
    </source>
</evidence>
<protein>
    <submittedName>
        <fullName evidence="3">Mono-functional DNA-alkylating methyl methanesulfonate N-term-domain-containing protein</fullName>
    </submittedName>
</protein>
<organism evidence="3 4">
    <name type="scientific">Lophiotrema nucula</name>
    <dbReference type="NCBI Taxonomy" id="690887"/>
    <lineage>
        <taxon>Eukaryota</taxon>
        <taxon>Fungi</taxon>
        <taxon>Dikarya</taxon>
        <taxon>Ascomycota</taxon>
        <taxon>Pezizomycotina</taxon>
        <taxon>Dothideomycetes</taxon>
        <taxon>Pleosporomycetidae</taxon>
        <taxon>Pleosporales</taxon>
        <taxon>Lophiotremataceae</taxon>
        <taxon>Lophiotrema</taxon>
    </lineage>
</organism>
<gene>
    <name evidence="3" type="ORF">BDV96DRAFT_144138</name>
</gene>
<dbReference type="PANTHER" id="PTHR10644">
    <property type="entry name" value="DNA REPAIR/RNA PROCESSING CPSF FAMILY"/>
    <property type="match status" value="1"/>
</dbReference>
<dbReference type="InterPro" id="IPR015943">
    <property type="entry name" value="WD40/YVTN_repeat-like_dom_sf"/>
</dbReference>
<proteinExistence type="predicted"/>
<reference evidence="3" key="1">
    <citation type="journal article" date="2020" name="Stud. Mycol.">
        <title>101 Dothideomycetes genomes: a test case for predicting lifestyles and emergence of pathogens.</title>
        <authorList>
            <person name="Haridas S."/>
            <person name="Albert R."/>
            <person name="Binder M."/>
            <person name="Bloem J."/>
            <person name="Labutti K."/>
            <person name="Salamov A."/>
            <person name="Andreopoulos B."/>
            <person name="Baker S."/>
            <person name="Barry K."/>
            <person name="Bills G."/>
            <person name="Bluhm B."/>
            <person name="Cannon C."/>
            <person name="Castanera R."/>
            <person name="Culley D."/>
            <person name="Daum C."/>
            <person name="Ezra D."/>
            <person name="Gonzalez J."/>
            <person name="Henrissat B."/>
            <person name="Kuo A."/>
            <person name="Liang C."/>
            <person name="Lipzen A."/>
            <person name="Lutzoni F."/>
            <person name="Magnuson J."/>
            <person name="Mondo S."/>
            <person name="Nolan M."/>
            <person name="Ohm R."/>
            <person name="Pangilinan J."/>
            <person name="Park H.-J."/>
            <person name="Ramirez L."/>
            <person name="Alfaro M."/>
            <person name="Sun H."/>
            <person name="Tritt A."/>
            <person name="Yoshinaga Y."/>
            <person name="Zwiers L.-H."/>
            <person name="Turgeon B."/>
            <person name="Goodwin S."/>
            <person name="Spatafora J."/>
            <person name="Crous P."/>
            <person name="Grigoriev I."/>
        </authorList>
    </citation>
    <scope>NUCLEOTIDE SEQUENCE</scope>
    <source>
        <strain evidence="3">CBS 627.86</strain>
    </source>
</reference>
<name>A0A6A5ZTJ3_9PLEO</name>
<dbReference type="OrthoDB" id="20774at2759"/>
<feature type="domain" description="RSE1/DDB1/CPSF1 first beta-propeller" evidence="2">
    <location>
        <begin position="65"/>
        <end position="484"/>
    </location>
</feature>
<evidence type="ECO:0000259" key="2">
    <source>
        <dbReference type="Pfam" id="PF10433"/>
    </source>
</evidence>
<dbReference type="InterPro" id="IPR050358">
    <property type="entry name" value="RSE1/DDB1/CFT1"/>
</dbReference>
<sequence>MENNQILGQVLIDGEWVSRPADVYQIMDRARHQQGVDMQEPDRKASTQVPKLGLLSRTLISSPAVKLILRANIRQRNQNDVVFIGEDFVHLKEVRAYGHLRQIATKSDFSGRILAVRVFGEPRFLQTHSRPSGLFERTAVQAQRRSHLTDEGNALPSEVLVLSQTTRDLTFLWAESIGLNTRFSQKSVKLPGGSTRYTAPGPHIATDPKCRAIAVGAYEGCFVWYKTKTLEQWCNEGCAGTPIEDERLIPVQGSILHMAFLSPGINKADEYHVILLLVLVRNGKTQLSCYDWDCRQNLNAVTARADRVHVDFDDRLPSLLVPLNRSSDFFLVCDRHIAVYRNILSGTRTRFLTPITESAVETLRPGQSKTHPRWVQWDKVTRNPDFSKEAFYIVREDGRVLYTELGSTGGDAATINAGQWPHPLDKAFASLDVDVPELALANPDVLLAAGTASDGQLNKVGSWISEYRPDISYADNNSFSYVESIPNWGPISDLAVLRLPGIKENLEWDRKAIVIANGRAPFGNISELRRGFNAQIGGIVAGFAGCTRLSIVRHAIYTTRMHDGAVKESWRHATLIVTMPPESFVVQVSRTEEKTGDARSPGSWDFKPITDTPHEINCDAETISACILDDKYALQITSEDVRLLRLEDLQIAAHRLFTPTRALAATAKPGISFVAIILPQPNQQYLLQVLQILYPGEENGQIAFGGDMEYVFESDPTCVELLGIAGESYVLIGLRDTSIWLFRIERTETESSSSQFHLELISREHCQDGIGLGLPTVCETAVALVNGSQAYIVYGMRDGVLFTCKMDFSRTTGVTTSRYVWRMGTTAVHVKQSRIDPSIAFVSCGQELCRIRLPAGEPSIVEIDSIWFTSPEDPSYQQGPVTAIDQAAGASNDDQDPGGFIFAVSGDKLLFAQLDYDIRWSRNDIPPAIPEASKTVTRKYSLIATPTRVLHLEHMKKLVVATIEPVEVRSPPHGYRAVKSRIKLLRLDNEPEVKLEPEETNKLVFDLKSYERVNSMLEWSIENKGKYYHYIVVGTGITQGAGNETGRRLFLQYSETKGVRSQKETSYHQPVRCMALFGKDGLVMIVGKTLSFDEYDRAAAKWIKRGSRELPSAGVHLTTSNTAVYVSTAKDSHMCFQVITENAGSSRTVHFDQIFTDQRQRDCLYHMSISVEAPTSDPTASNRSLLAEPSAWLPVVANIVLLTDKACSVTGLYQPAVGTHKVASDTLFEASLPRSITRLQRGDIRPPWRRPCRGGDNSLAPRTTTGILVDDIIGSCSDGTIYTISILSLKATRVLKLMQNLIEVRARRSHRELEHTTTVDTKDIRAHSGIFGDSASAAPPVQITGREIDPRLHEKGRARPRNMHVDGDVLTRFFESCDGDDDWRNLWLENTDRSVHDLTQELVEDLLEQHDGVDMDGKSGSLMDRVKVWLDEVLMPVL</sequence>
<dbReference type="Pfam" id="PF10433">
    <property type="entry name" value="Beta-prop_RSE1_1st"/>
    <property type="match status" value="1"/>
</dbReference>
<dbReference type="Gene3D" id="2.130.10.10">
    <property type="entry name" value="YVTN repeat-like/Quinoprotein amine dehydrogenase"/>
    <property type="match status" value="3"/>
</dbReference>
<feature type="compositionally biased region" description="Basic and acidic residues" evidence="1">
    <location>
        <begin position="1346"/>
        <end position="1360"/>
    </location>
</feature>
<dbReference type="EMBL" id="ML977311">
    <property type="protein sequence ID" value="KAF2122395.1"/>
    <property type="molecule type" value="Genomic_DNA"/>
</dbReference>
<dbReference type="Proteomes" id="UP000799770">
    <property type="component" value="Unassembled WGS sequence"/>
</dbReference>
<dbReference type="InterPro" id="IPR018846">
    <property type="entry name" value="Beta-prop_RSE1/DDB1/CPSF1_1st"/>
</dbReference>
<feature type="region of interest" description="Disordered" evidence="1">
    <location>
        <begin position="1335"/>
        <end position="1360"/>
    </location>
</feature>
<evidence type="ECO:0000313" key="3">
    <source>
        <dbReference type="EMBL" id="KAF2122395.1"/>
    </source>
</evidence>